<proteinExistence type="predicted"/>
<feature type="domain" description="Sushi" evidence="6">
    <location>
        <begin position="140"/>
        <end position="197"/>
    </location>
</feature>
<keyword evidence="1 4" id="KW-0768">Sushi</keyword>
<dbReference type="GO" id="GO:0005615">
    <property type="term" value="C:extracellular space"/>
    <property type="evidence" value="ECO:0007669"/>
    <property type="project" value="TreeGrafter"/>
</dbReference>
<feature type="signal peptide" evidence="5">
    <location>
        <begin position="1"/>
        <end position="19"/>
    </location>
</feature>
<feature type="domain" description="Sushi" evidence="6">
    <location>
        <begin position="200"/>
        <end position="258"/>
    </location>
</feature>
<dbReference type="CDD" id="cd00033">
    <property type="entry name" value="CCP"/>
    <property type="match status" value="6"/>
</dbReference>
<dbReference type="InterPro" id="IPR000436">
    <property type="entry name" value="Sushi_SCR_CCP_dom"/>
</dbReference>
<feature type="domain" description="Sushi" evidence="6">
    <location>
        <begin position="441"/>
        <end position="499"/>
    </location>
</feature>
<keyword evidence="3 4" id="KW-1015">Disulfide bond</keyword>
<feature type="domain" description="Sushi" evidence="6">
    <location>
        <begin position="261"/>
        <end position="319"/>
    </location>
</feature>
<feature type="chain" id="PRO_5034956541" description="Sushi domain-containing protein" evidence="5">
    <location>
        <begin position="20"/>
        <end position="630"/>
    </location>
</feature>
<dbReference type="Pfam" id="PF00084">
    <property type="entry name" value="Sushi"/>
    <property type="match status" value="8"/>
</dbReference>
<sequence length="630" mass="71574">MTLLSCLIIQILWAFCAKGQEICEKVEIQNGYFYESENRFNLSEEATYRCQIGYTTPEGIEVGKTQCLREGWIPFPKCIKTCRNPRFEHINFHTNKKVFLPEEVLKYECADGYQTINKVTTGYTECGINGWTPEPECFAIECEMLILAHGRISPMKGKYDDGDVVTFSCTKNFVRVGPDSSQCYHFGWFPASPTCKEKTKACGPPSSIVNGNFDSELHEKYEHGDLVEYHCNLRFKMIGSRKIECIDGEWTSSPSCIEEEKTCGLPPLITKGSAVNIVHHQYVHGDIVEYECEENYVMTGPKTVNCLSGEWTSLPSCADHFAVCELPENLKNIILSQTVIGKRKFRHNSLIRYKCKSDVKNFKQATCKYGEWMPKLECKEIKRKCPSPPQLPGAIKITETRSFESGEKIAFTCLEHFEHQGVKEIICENGTWRSPPHCVDMRCAPPPEIHDGRILGAKQQRYLPGERVRYQCSQGLSLFGFPMVTCKEGKWSRSPVCKDAAGKCGHPPAIDNGDTMFFPQKEYEPGSRVEYKCQHFYRMNGSAFVSCESGQWTDPPVCLEPCTPSPEEMEKNNIGLRWKTETKLYSETGDFIEFDCKNGYVRDPTSSAFKVQCVEGKLAYPKCKRSGNHE</sequence>
<dbReference type="AlphaFoldDB" id="A0A8C3SS88"/>
<reference evidence="7" key="1">
    <citation type="submission" date="2025-08" db="UniProtKB">
        <authorList>
            <consortium name="Ensembl"/>
        </authorList>
    </citation>
    <scope>IDENTIFICATION</scope>
</reference>
<dbReference type="SUPFAM" id="SSF57535">
    <property type="entry name" value="Complement control module/SCR domain"/>
    <property type="match status" value="10"/>
</dbReference>
<name>A0A8C3SS88_CHESE</name>
<feature type="disulfide bond" evidence="4">
    <location>
        <begin position="202"/>
        <end position="245"/>
    </location>
</feature>
<dbReference type="Ensembl" id="ENSCSRT00000019431.1">
    <property type="protein sequence ID" value="ENSCSRP00000018573.1"/>
    <property type="gene ID" value="ENSCSRG00000014237.1"/>
</dbReference>
<feature type="disulfide bond" evidence="4">
    <location>
        <begin position="504"/>
        <end position="547"/>
    </location>
</feature>
<dbReference type="InterPro" id="IPR051503">
    <property type="entry name" value="ComplSys_Reg/VirEntry_Med"/>
</dbReference>
<evidence type="ECO:0000256" key="5">
    <source>
        <dbReference type="SAM" id="SignalP"/>
    </source>
</evidence>
<dbReference type="SMART" id="SM00032">
    <property type="entry name" value="CCP"/>
    <property type="match status" value="10"/>
</dbReference>
<dbReference type="InterPro" id="IPR035976">
    <property type="entry name" value="Sushi/SCR/CCP_sf"/>
</dbReference>
<organism evidence="7 8">
    <name type="scientific">Chelydra serpentina</name>
    <name type="common">Snapping turtle</name>
    <name type="synonym">Testudo serpentina</name>
    <dbReference type="NCBI Taxonomy" id="8475"/>
    <lineage>
        <taxon>Eukaryota</taxon>
        <taxon>Metazoa</taxon>
        <taxon>Chordata</taxon>
        <taxon>Craniata</taxon>
        <taxon>Vertebrata</taxon>
        <taxon>Euteleostomi</taxon>
        <taxon>Archelosauria</taxon>
        <taxon>Testudinata</taxon>
        <taxon>Testudines</taxon>
        <taxon>Cryptodira</taxon>
        <taxon>Durocryptodira</taxon>
        <taxon>Americhelydia</taxon>
        <taxon>Chelydroidea</taxon>
        <taxon>Chelydridae</taxon>
        <taxon>Chelydra</taxon>
    </lineage>
</organism>
<evidence type="ECO:0000259" key="6">
    <source>
        <dbReference type="PROSITE" id="PS50923"/>
    </source>
</evidence>
<protein>
    <recommendedName>
        <fullName evidence="6">Sushi domain-containing protein</fullName>
    </recommendedName>
</protein>
<dbReference type="GO" id="GO:0001851">
    <property type="term" value="F:complement component C3b binding"/>
    <property type="evidence" value="ECO:0007669"/>
    <property type="project" value="TreeGrafter"/>
</dbReference>
<dbReference type="Proteomes" id="UP000694403">
    <property type="component" value="Unplaced"/>
</dbReference>
<dbReference type="FunFam" id="2.10.70.10:FF:000060">
    <property type="entry name" value="Complement inhibitory factor H"/>
    <property type="match status" value="1"/>
</dbReference>
<keyword evidence="2 5" id="KW-0732">Signal</keyword>
<keyword evidence="8" id="KW-1185">Reference proteome</keyword>
<evidence type="ECO:0000256" key="1">
    <source>
        <dbReference type="ARBA" id="ARBA00022659"/>
    </source>
</evidence>
<feature type="domain" description="Sushi" evidence="6">
    <location>
        <begin position="383"/>
        <end position="440"/>
    </location>
</feature>
<comment type="caution">
    <text evidence="4">Lacks conserved residue(s) required for the propagation of feature annotation.</text>
</comment>
<evidence type="ECO:0000256" key="2">
    <source>
        <dbReference type="ARBA" id="ARBA00022729"/>
    </source>
</evidence>
<evidence type="ECO:0000313" key="8">
    <source>
        <dbReference type="Proteomes" id="UP000694403"/>
    </source>
</evidence>
<dbReference type="PROSITE" id="PS50923">
    <property type="entry name" value="SUSHI"/>
    <property type="match status" value="7"/>
</dbReference>
<dbReference type="FunFam" id="2.10.70.10:FF:000026">
    <property type="entry name" value="Complement inhibitory factor H"/>
    <property type="match status" value="1"/>
</dbReference>
<evidence type="ECO:0000313" key="7">
    <source>
        <dbReference type="Ensembl" id="ENSCSRP00000018573.1"/>
    </source>
</evidence>
<dbReference type="PANTHER" id="PTHR45785">
    <property type="entry name" value="COMPLEMENT FACTOR H-RELATED"/>
    <property type="match status" value="1"/>
</dbReference>
<dbReference type="PANTHER" id="PTHR45785:SF7">
    <property type="entry name" value="COMPLEMENT FACTOR H"/>
    <property type="match status" value="1"/>
</dbReference>
<dbReference type="Gene3D" id="2.10.70.10">
    <property type="entry name" value="Complement Module, domain 1"/>
    <property type="match status" value="10"/>
</dbReference>
<feature type="domain" description="Sushi" evidence="6">
    <location>
        <begin position="80"/>
        <end position="139"/>
    </location>
</feature>
<evidence type="ECO:0000256" key="3">
    <source>
        <dbReference type="ARBA" id="ARBA00023157"/>
    </source>
</evidence>
<dbReference type="GO" id="GO:0006956">
    <property type="term" value="P:complement activation"/>
    <property type="evidence" value="ECO:0007669"/>
    <property type="project" value="TreeGrafter"/>
</dbReference>
<feature type="domain" description="Sushi" evidence="6">
    <location>
        <begin position="502"/>
        <end position="560"/>
    </location>
</feature>
<accession>A0A8C3SS88</accession>
<evidence type="ECO:0000256" key="4">
    <source>
        <dbReference type="PROSITE-ProRule" id="PRU00302"/>
    </source>
</evidence>
<reference evidence="7" key="2">
    <citation type="submission" date="2025-09" db="UniProtKB">
        <authorList>
            <consortium name="Ensembl"/>
        </authorList>
    </citation>
    <scope>IDENTIFICATION</scope>
</reference>
<feature type="disulfide bond" evidence="4">
    <location>
        <begin position="443"/>
        <end position="486"/>
    </location>
</feature>
<feature type="disulfide bond" evidence="4">
    <location>
        <begin position="263"/>
        <end position="306"/>
    </location>
</feature>